<keyword evidence="14" id="KW-0808">Transferase</keyword>
<dbReference type="RefSeq" id="WP_086438574.1">
    <property type="nucleotide sequence ID" value="NZ_FXWG01000003.1"/>
</dbReference>
<comment type="catalytic activity">
    <reaction evidence="12">
        <text>L-isoleucine + 2-oxoglutarate = (S)-3-methyl-2-oxopentanoate + L-glutamate</text>
        <dbReference type="Rhea" id="RHEA:24801"/>
        <dbReference type="ChEBI" id="CHEBI:16810"/>
        <dbReference type="ChEBI" id="CHEBI:29985"/>
        <dbReference type="ChEBI" id="CHEBI:35146"/>
        <dbReference type="ChEBI" id="CHEBI:58045"/>
        <dbReference type="EC" id="2.6.1.42"/>
    </reaction>
</comment>
<evidence type="ECO:0000256" key="2">
    <source>
        <dbReference type="ARBA" id="ARBA00003109"/>
    </source>
</evidence>
<name>A0A1Y6FHU1_9SPHN</name>
<evidence type="ECO:0000256" key="12">
    <source>
        <dbReference type="ARBA" id="ARBA00048798"/>
    </source>
</evidence>
<comment type="pathway">
    <text evidence="4">Amino-acid biosynthesis; L-valine biosynthesis; L-valine from pyruvate: step 4/4.</text>
</comment>
<dbReference type="Pfam" id="PF01063">
    <property type="entry name" value="Aminotran_4"/>
    <property type="match status" value="1"/>
</dbReference>
<keyword evidence="9" id="KW-0663">Pyridoxal phosphate</keyword>
<dbReference type="EMBL" id="FXWG01000003">
    <property type="protein sequence ID" value="SMQ74524.1"/>
    <property type="molecule type" value="Genomic_DNA"/>
</dbReference>
<evidence type="ECO:0000256" key="1">
    <source>
        <dbReference type="ARBA" id="ARBA00001933"/>
    </source>
</evidence>
<comment type="similarity">
    <text evidence="6">Belongs to the class-IV pyridoxal-phosphate-dependent aminotransferase family.</text>
</comment>
<evidence type="ECO:0000256" key="8">
    <source>
        <dbReference type="ARBA" id="ARBA00014472"/>
    </source>
</evidence>
<dbReference type="Gene3D" id="3.30.470.10">
    <property type="match status" value="1"/>
</dbReference>
<sequence length="305" mass="33375">MGKGTHEYAADPRNETILINVNGELVPRAEAVVSVFDSGFMLGDGVWEGLRLHRGKVAFLDAHLDRLYEGAKTIAMDIGLTREELRARLDETVDANGMRGEEGVHIRLMVTRGIRSTPYQDPRVVISPATIVMIPEYKAPLPSVIEDGVRLFTVHVRRGDPAVQDQKLNSHSKLNCITACIQAINAGADEALMLDPQGFVATCNSTHFFIVRKGEVWTSSGDYCLGGITRANVIRVCREEGIPVFEKNFSLTDVYGADEAFVTGTFAGVVPATEVDGRKLTEGRGPMVERLQGLYKALMDRDVAA</sequence>
<dbReference type="InterPro" id="IPR036038">
    <property type="entry name" value="Aminotransferase-like"/>
</dbReference>
<proteinExistence type="inferred from homology"/>
<evidence type="ECO:0000256" key="10">
    <source>
        <dbReference type="ARBA" id="ARBA00023304"/>
    </source>
</evidence>
<dbReference type="GO" id="GO:0004084">
    <property type="term" value="F:branched-chain-amino-acid transaminase activity"/>
    <property type="evidence" value="ECO:0007669"/>
    <property type="project" value="UniProtKB-EC"/>
</dbReference>
<evidence type="ECO:0000256" key="5">
    <source>
        <dbReference type="ARBA" id="ARBA00005072"/>
    </source>
</evidence>
<evidence type="ECO:0000313" key="14">
    <source>
        <dbReference type="EMBL" id="SMQ74524.1"/>
    </source>
</evidence>
<dbReference type="GO" id="GO:0009082">
    <property type="term" value="P:branched-chain amino acid biosynthetic process"/>
    <property type="evidence" value="ECO:0007669"/>
    <property type="project" value="UniProtKB-KW"/>
</dbReference>
<organism evidence="14 15">
    <name type="scientific">Altererythrobacter xiamenensis</name>
    <dbReference type="NCBI Taxonomy" id="1316679"/>
    <lineage>
        <taxon>Bacteria</taxon>
        <taxon>Pseudomonadati</taxon>
        <taxon>Pseudomonadota</taxon>
        <taxon>Alphaproteobacteria</taxon>
        <taxon>Sphingomonadales</taxon>
        <taxon>Erythrobacteraceae</taxon>
        <taxon>Altererythrobacter</taxon>
    </lineage>
</organism>
<dbReference type="InterPro" id="IPR001544">
    <property type="entry name" value="Aminotrans_IV"/>
</dbReference>
<dbReference type="PANTHER" id="PTHR42743">
    <property type="entry name" value="AMINO-ACID AMINOTRANSFERASE"/>
    <property type="match status" value="1"/>
</dbReference>
<evidence type="ECO:0000256" key="4">
    <source>
        <dbReference type="ARBA" id="ARBA00004931"/>
    </source>
</evidence>
<evidence type="ECO:0000256" key="6">
    <source>
        <dbReference type="ARBA" id="ARBA00009320"/>
    </source>
</evidence>
<accession>A0A1Y6FHU1</accession>
<dbReference type="Gene3D" id="3.20.10.10">
    <property type="entry name" value="D-amino Acid Aminotransferase, subunit A, domain 2"/>
    <property type="match status" value="1"/>
</dbReference>
<comment type="cofactor">
    <cofactor evidence="1">
        <name>pyridoxal 5'-phosphate</name>
        <dbReference type="ChEBI" id="CHEBI:597326"/>
    </cofactor>
</comment>
<comment type="catalytic activity">
    <reaction evidence="11">
        <text>L-valine + 2-oxoglutarate = 3-methyl-2-oxobutanoate + L-glutamate</text>
        <dbReference type="Rhea" id="RHEA:24813"/>
        <dbReference type="ChEBI" id="CHEBI:11851"/>
        <dbReference type="ChEBI" id="CHEBI:16810"/>
        <dbReference type="ChEBI" id="CHEBI:29985"/>
        <dbReference type="ChEBI" id="CHEBI:57762"/>
        <dbReference type="EC" id="2.6.1.42"/>
    </reaction>
</comment>
<dbReference type="AlphaFoldDB" id="A0A1Y6FHU1"/>
<gene>
    <name evidence="14" type="ORF">SAMN06297468_2730</name>
</gene>
<comment type="function">
    <text evidence="2">Acts on leucine, isoleucine and valine.</text>
</comment>
<keyword evidence="10" id="KW-0100">Branched-chain amino acid biosynthesis</keyword>
<dbReference type="GO" id="GO:0008652">
    <property type="term" value="P:amino acid biosynthetic process"/>
    <property type="evidence" value="ECO:0007669"/>
    <property type="project" value="UniProtKB-ARBA"/>
</dbReference>
<keyword evidence="14" id="KW-0032">Aminotransferase</keyword>
<keyword evidence="15" id="KW-1185">Reference proteome</keyword>
<comment type="catalytic activity">
    <reaction evidence="13">
        <text>L-leucine + 2-oxoglutarate = 4-methyl-2-oxopentanoate + L-glutamate</text>
        <dbReference type="Rhea" id="RHEA:18321"/>
        <dbReference type="ChEBI" id="CHEBI:16810"/>
        <dbReference type="ChEBI" id="CHEBI:17865"/>
        <dbReference type="ChEBI" id="CHEBI:29985"/>
        <dbReference type="ChEBI" id="CHEBI:57427"/>
        <dbReference type="EC" id="2.6.1.42"/>
    </reaction>
</comment>
<evidence type="ECO:0000256" key="11">
    <source>
        <dbReference type="ARBA" id="ARBA00048212"/>
    </source>
</evidence>
<protein>
    <recommendedName>
        <fullName evidence="8">Probable branched-chain-amino-acid aminotransferase</fullName>
        <ecNumber evidence="7">2.6.1.42</ecNumber>
    </recommendedName>
</protein>
<dbReference type="InterPro" id="IPR043131">
    <property type="entry name" value="BCAT-like_N"/>
</dbReference>
<comment type="pathway">
    <text evidence="5">Amino-acid biosynthesis; L-leucine biosynthesis; L-leucine from 3-methyl-2-oxobutanoate: step 4/4.</text>
</comment>
<dbReference type="FunFam" id="3.20.10.10:FF:000002">
    <property type="entry name" value="D-alanine aminotransferase"/>
    <property type="match status" value="1"/>
</dbReference>
<dbReference type="InterPro" id="IPR043132">
    <property type="entry name" value="BCAT-like_C"/>
</dbReference>
<evidence type="ECO:0000313" key="15">
    <source>
        <dbReference type="Proteomes" id="UP000194420"/>
    </source>
</evidence>
<evidence type="ECO:0000256" key="9">
    <source>
        <dbReference type="ARBA" id="ARBA00022898"/>
    </source>
</evidence>
<dbReference type="SUPFAM" id="SSF56752">
    <property type="entry name" value="D-aminoacid aminotransferase-like PLP-dependent enzymes"/>
    <property type="match status" value="1"/>
</dbReference>
<evidence type="ECO:0000256" key="13">
    <source>
        <dbReference type="ARBA" id="ARBA00049229"/>
    </source>
</evidence>
<evidence type="ECO:0000256" key="3">
    <source>
        <dbReference type="ARBA" id="ARBA00004824"/>
    </source>
</evidence>
<reference evidence="15" key="1">
    <citation type="submission" date="2017-04" db="EMBL/GenBank/DDBJ databases">
        <authorList>
            <person name="Varghese N."/>
            <person name="Submissions S."/>
        </authorList>
    </citation>
    <scope>NUCLEOTIDE SEQUENCE [LARGE SCALE GENOMIC DNA]</scope>
</reference>
<dbReference type="PANTHER" id="PTHR42743:SF11">
    <property type="entry name" value="AMINODEOXYCHORISMATE LYASE"/>
    <property type="match status" value="1"/>
</dbReference>
<dbReference type="InterPro" id="IPR050571">
    <property type="entry name" value="Class-IV_PLP-Dep_Aminotrnsfr"/>
</dbReference>
<dbReference type="EC" id="2.6.1.42" evidence="7"/>
<keyword evidence="10" id="KW-0028">Amino-acid biosynthesis</keyword>
<dbReference type="Proteomes" id="UP000194420">
    <property type="component" value="Unassembled WGS sequence"/>
</dbReference>
<dbReference type="OrthoDB" id="9805628at2"/>
<evidence type="ECO:0000256" key="7">
    <source>
        <dbReference type="ARBA" id="ARBA00013053"/>
    </source>
</evidence>
<comment type="pathway">
    <text evidence="3">Amino-acid biosynthesis; L-isoleucine biosynthesis; L-isoleucine from 2-oxobutanoate: step 4/4.</text>
</comment>